<evidence type="ECO:0000256" key="3">
    <source>
        <dbReference type="ARBA" id="ARBA00022759"/>
    </source>
</evidence>
<proteinExistence type="inferred from homology"/>
<evidence type="ECO:0000256" key="1">
    <source>
        <dbReference type="ARBA" id="ARBA00022694"/>
    </source>
</evidence>
<keyword evidence="2 6" id="KW-0540">Nuclease</keyword>
<dbReference type="PANTHER" id="PTHR33992">
    <property type="entry name" value="RIBONUCLEASE P PROTEIN COMPONENT"/>
    <property type="match status" value="1"/>
</dbReference>
<dbReference type="GO" id="GO:0042781">
    <property type="term" value="F:3'-tRNA processing endoribonuclease activity"/>
    <property type="evidence" value="ECO:0007669"/>
    <property type="project" value="TreeGrafter"/>
</dbReference>
<dbReference type="Gene3D" id="3.30.230.10">
    <property type="match status" value="1"/>
</dbReference>
<reference evidence="8 9" key="1">
    <citation type="journal article" date="2016" name="Nat. Commun.">
        <title>Thousands of microbial genomes shed light on interconnected biogeochemical processes in an aquifer system.</title>
        <authorList>
            <person name="Anantharaman K."/>
            <person name="Brown C.T."/>
            <person name="Hug L.A."/>
            <person name="Sharon I."/>
            <person name="Castelle C.J."/>
            <person name="Probst A.J."/>
            <person name="Thomas B.C."/>
            <person name="Singh A."/>
            <person name="Wilkins M.J."/>
            <person name="Karaoz U."/>
            <person name="Brodie E.L."/>
            <person name="Williams K.H."/>
            <person name="Hubbard S.S."/>
            <person name="Banfield J.F."/>
        </authorList>
    </citation>
    <scope>NUCLEOTIDE SEQUENCE [LARGE SCALE GENOMIC DNA]</scope>
</reference>
<keyword evidence="1 6" id="KW-0819">tRNA processing</keyword>
<evidence type="ECO:0000256" key="7">
    <source>
        <dbReference type="NCBIfam" id="TIGR00188"/>
    </source>
</evidence>
<keyword evidence="3 6" id="KW-0255">Endonuclease</keyword>
<comment type="similarity">
    <text evidence="6">Belongs to the RnpA family.</text>
</comment>
<dbReference type="NCBIfam" id="TIGR00188">
    <property type="entry name" value="rnpA"/>
    <property type="match status" value="1"/>
</dbReference>
<evidence type="ECO:0000256" key="4">
    <source>
        <dbReference type="ARBA" id="ARBA00022801"/>
    </source>
</evidence>
<evidence type="ECO:0000256" key="6">
    <source>
        <dbReference type="HAMAP-Rule" id="MF_00227"/>
    </source>
</evidence>
<comment type="catalytic activity">
    <reaction evidence="6">
        <text>Endonucleolytic cleavage of RNA, removing 5'-extranucleotides from tRNA precursor.</text>
        <dbReference type="EC" id="3.1.26.5"/>
    </reaction>
</comment>
<accession>A0A1G2HXM0</accession>
<sequence>MLPKKNRLTQKKDFDSVFKNGKTVKIDFLIFKLLKNRFNENRFGFIVSKKVSNKSTKRNLIKRRLRMAITGELNNLKTNKSLDIVVVVLPEALNRDFKEMQTATSKFFSKIN</sequence>
<evidence type="ECO:0000313" key="9">
    <source>
        <dbReference type="Proteomes" id="UP000176421"/>
    </source>
</evidence>
<dbReference type="STRING" id="1802206.A3D35_01595"/>
<dbReference type="InterPro" id="IPR020568">
    <property type="entry name" value="Ribosomal_Su5_D2-typ_SF"/>
</dbReference>
<dbReference type="InterPro" id="IPR014721">
    <property type="entry name" value="Ribsml_uS5_D2-typ_fold_subgr"/>
</dbReference>
<dbReference type="HAMAP" id="MF_00227">
    <property type="entry name" value="RNase_P"/>
    <property type="match status" value="1"/>
</dbReference>
<evidence type="ECO:0000256" key="2">
    <source>
        <dbReference type="ARBA" id="ARBA00022722"/>
    </source>
</evidence>
<dbReference type="EC" id="3.1.26.5" evidence="6 7"/>
<dbReference type="EMBL" id="MHOS01000049">
    <property type="protein sequence ID" value="OGZ66951.1"/>
    <property type="molecule type" value="Genomic_DNA"/>
</dbReference>
<keyword evidence="4 6" id="KW-0378">Hydrolase</keyword>
<evidence type="ECO:0000313" key="8">
    <source>
        <dbReference type="EMBL" id="OGZ66951.1"/>
    </source>
</evidence>
<organism evidence="8 9">
    <name type="scientific">Candidatus Staskawiczbacteria bacterium RIFCSPHIGHO2_02_FULL_34_9</name>
    <dbReference type="NCBI Taxonomy" id="1802206"/>
    <lineage>
        <taxon>Bacteria</taxon>
        <taxon>Candidatus Staskawicziibacteriota</taxon>
    </lineage>
</organism>
<dbReference type="GO" id="GO:0000049">
    <property type="term" value="F:tRNA binding"/>
    <property type="evidence" value="ECO:0007669"/>
    <property type="project" value="UniProtKB-UniRule"/>
</dbReference>
<dbReference type="GO" id="GO:0030677">
    <property type="term" value="C:ribonuclease P complex"/>
    <property type="evidence" value="ECO:0007669"/>
    <property type="project" value="TreeGrafter"/>
</dbReference>
<dbReference type="AlphaFoldDB" id="A0A1G2HXM0"/>
<comment type="subunit">
    <text evidence="6">Consists of a catalytic RNA component (M1 or rnpB) and a protein subunit.</text>
</comment>
<dbReference type="GO" id="GO:0004526">
    <property type="term" value="F:ribonuclease P activity"/>
    <property type="evidence" value="ECO:0007669"/>
    <property type="project" value="UniProtKB-UniRule"/>
</dbReference>
<name>A0A1G2HXM0_9BACT</name>
<dbReference type="Pfam" id="PF00825">
    <property type="entry name" value="Ribonuclease_P"/>
    <property type="match status" value="1"/>
</dbReference>
<keyword evidence="5 6" id="KW-0694">RNA-binding</keyword>
<dbReference type="PANTHER" id="PTHR33992:SF1">
    <property type="entry name" value="RIBONUCLEASE P PROTEIN COMPONENT"/>
    <property type="match status" value="1"/>
</dbReference>
<dbReference type="GO" id="GO:0001682">
    <property type="term" value="P:tRNA 5'-leader removal"/>
    <property type="evidence" value="ECO:0007669"/>
    <property type="project" value="UniProtKB-UniRule"/>
</dbReference>
<comment type="caution">
    <text evidence="8">The sequence shown here is derived from an EMBL/GenBank/DDBJ whole genome shotgun (WGS) entry which is preliminary data.</text>
</comment>
<protein>
    <recommendedName>
        <fullName evidence="6 7">Ribonuclease P protein component</fullName>
        <shortName evidence="6">RNase P protein</shortName>
        <shortName evidence="6">RNaseP protein</shortName>
        <ecNumber evidence="6 7">3.1.26.5</ecNumber>
    </recommendedName>
    <alternativeName>
        <fullName evidence="6">Protein C5</fullName>
    </alternativeName>
</protein>
<dbReference type="SUPFAM" id="SSF54211">
    <property type="entry name" value="Ribosomal protein S5 domain 2-like"/>
    <property type="match status" value="1"/>
</dbReference>
<evidence type="ECO:0000256" key="5">
    <source>
        <dbReference type="ARBA" id="ARBA00022884"/>
    </source>
</evidence>
<dbReference type="InterPro" id="IPR000100">
    <property type="entry name" value="RNase_P"/>
</dbReference>
<dbReference type="Proteomes" id="UP000176421">
    <property type="component" value="Unassembled WGS sequence"/>
</dbReference>
<gene>
    <name evidence="6" type="primary">rnpA</name>
    <name evidence="8" type="ORF">A3D35_01595</name>
</gene>
<comment type="function">
    <text evidence="6">RNaseP catalyzes the removal of the 5'-leader sequence from pre-tRNA to produce the mature 5'-terminus. It can also cleave other RNA substrates such as 4.5S RNA. The protein component plays an auxiliary but essential role in vivo by binding to the 5'-leader sequence and broadening the substrate specificity of the ribozyme.</text>
</comment>